<feature type="binding site" evidence="18">
    <location>
        <begin position="124"/>
        <end position="125"/>
    </location>
    <ligand>
        <name>NAD(+)</name>
        <dbReference type="ChEBI" id="CHEBI:57540"/>
    </ligand>
</feature>
<dbReference type="SUPFAM" id="SSF56796">
    <property type="entry name" value="Dehydroquinate synthase-like"/>
    <property type="match status" value="1"/>
</dbReference>
<name>A0A9Q9CRX9_9FIRM</name>
<evidence type="ECO:0000256" key="19">
    <source>
        <dbReference type="SAM" id="Phobius"/>
    </source>
</evidence>
<evidence type="ECO:0000256" key="15">
    <source>
        <dbReference type="ARBA" id="ARBA00023141"/>
    </source>
</evidence>
<evidence type="ECO:0000256" key="8">
    <source>
        <dbReference type="ARBA" id="ARBA00017684"/>
    </source>
</evidence>
<organism evidence="23 25">
    <name type="scientific">Turicibacter bilis</name>
    <dbReference type="NCBI Taxonomy" id="2735723"/>
    <lineage>
        <taxon>Bacteria</taxon>
        <taxon>Bacillati</taxon>
        <taxon>Bacillota</taxon>
        <taxon>Erysipelotrichia</taxon>
        <taxon>Erysipelotrichales</taxon>
        <taxon>Turicibacteraceae</taxon>
        <taxon>Turicibacter</taxon>
    </lineage>
</organism>
<feature type="binding site" evidence="18">
    <location>
        <position position="136"/>
    </location>
    <ligand>
        <name>NAD(+)</name>
        <dbReference type="ChEBI" id="CHEBI:57540"/>
    </ligand>
</feature>
<evidence type="ECO:0000256" key="2">
    <source>
        <dbReference type="ARBA" id="ARBA00001911"/>
    </source>
</evidence>
<dbReference type="FunFam" id="3.40.50.1970:FF:000007">
    <property type="entry name" value="Pentafunctional AROM polypeptide"/>
    <property type="match status" value="1"/>
</dbReference>
<dbReference type="GO" id="GO:0009073">
    <property type="term" value="P:aromatic amino acid family biosynthetic process"/>
    <property type="evidence" value="ECO:0007669"/>
    <property type="project" value="UniProtKB-KW"/>
</dbReference>
<keyword evidence="19" id="KW-0812">Transmembrane</keyword>
<dbReference type="AlphaFoldDB" id="A0A9Q9CRX9"/>
<dbReference type="Pfam" id="PF24621">
    <property type="entry name" value="DHQS_C"/>
    <property type="match status" value="1"/>
</dbReference>
<feature type="domain" description="3-dehydroquinate synthase C-terminal" evidence="21">
    <location>
        <begin position="175"/>
        <end position="314"/>
    </location>
</feature>
<feature type="binding site" evidence="18">
    <location>
        <position position="178"/>
    </location>
    <ligand>
        <name>Zn(2+)</name>
        <dbReference type="ChEBI" id="CHEBI:29105"/>
    </ligand>
</feature>
<dbReference type="PANTHER" id="PTHR43622:SF7">
    <property type="entry name" value="3-DEHYDROQUINATE SYNTHASE, CHLOROPLASTIC"/>
    <property type="match status" value="1"/>
</dbReference>
<comment type="cofactor">
    <cofactor evidence="2 18">
        <name>NAD(+)</name>
        <dbReference type="ChEBI" id="CHEBI:57540"/>
    </cofactor>
</comment>
<sequence length="359" mass="40530">MKQLQVKTHQGEYPIYIGDGCLNELTPFIQKATQVVVITDETVYELHYQTLAHVLSKEALVYVIKPGEASKSFEVYHAIQTFLIQNQVDRKALILAFGGGVVGDLAGFVAATYMRGIDFIQVPTTLLAHDSAVGGKVAINHELGKNLIGAFYPPKAVIYELPLLATLSDKEWRSGLAEMVKHGFISDEVLLKTLMSFHTLDPLQEEIFAALLMQSLMVKKNVVEMDEFEKGSRAFLNFGHTFGHAIELDEKSLSHGEAVAIGIIFALYLSKKTFKIDLAIDDYISYLKQLNFPLFLKADRATQYMNYMLHDKKNEQHQIRFVLLKEVGNPVLVTFSEEELKPMLQQFLNEMTKEVRVCH</sequence>
<evidence type="ECO:0000313" key="22">
    <source>
        <dbReference type="EMBL" id="UUF05889.1"/>
    </source>
</evidence>
<feature type="binding site" evidence="18">
    <location>
        <begin position="100"/>
        <end position="104"/>
    </location>
    <ligand>
        <name>NAD(+)</name>
        <dbReference type="ChEBI" id="CHEBI:57540"/>
    </ligand>
</feature>
<dbReference type="GO" id="GO:0000166">
    <property type="term" value="F:nucleotide binding"/>
    <property type="evidence" value="ECO:0007669"/>
    <property type="project" value="UniProtKB-KW"/>
</dbReference>
<dbReference type="InterPro" id="IPR016037">
    <property type="entry name" value="DHQ_synth_AroB"/>
</dbReference>
<keyword evidence="11 18" id="KW-0479">Metal-binding</keyword>
<dbReference type="GO" id="GO:0005737">
    <property type="term" value="C:cytoplasm"/>
    <property type="evidence" value="ECO:0007669"/>
    <property type="project" value="UniProtKB-SubCell"/>
</dbReference>
<evidence type="ECO:0000256" key="5">
    <source>
        <dbReference type="ARBA" id="ARBA00004661"/>
    </source>
</evidence>
<comment type="subcellular location">
    <subcellularLocation>
        <location evidence="4 18">Cytoplasm</location>
    </subcellularLocation>
</comment>
<evidence type="ECO:0000256" key="18">
    <source>
        <dbReference type="HAMAP-Rule" id="MF_00110"/>
    </source>
</evidence>
<gene>
    <name evidence="18" type="primary">aroB</name>
    <name evidence="22" type="ORF">J0J69_12780</name>
    <name evidence="23" type="ORF">J0J70_01160</name>
</gene>
<dbReference type="InterPro" id="IPR050071">
    <property type="entry name" value="Dehydroquinate_synthase"/>
</dbReference>
<keyword evidence="19" id="KW-1133">Transmembrane helix</keyword>
<evidence type="ECO:0000256" key="3">
    <source>
        <dbReference type="ARBA" id="ARBA00001947"/>
    </source>
</evidence>
<feature type="binding site" evidence="18">
    <location>
        <position position="145"/>
    </location>
    <ligand>
        <name>NAD(+)</name>
        <dbReference type="ChEBI" id="CHEBI:57540"/>
    </ligand>
</feature>
<dbReference type="GO" id="GO:0008652">
    <property type="term" value="P:amino acid biosynthetic process"/>
    <property type="evidence" value="ECO:0007669"/>
    <property type="project" value="UniProtKB-KW"/>
</dbReference>
<dbReference type="Proteomes" id="UP001058072">
    <property type="component" value="Chromosome"/>
</dbReference>
<keyword evidence="19" id="KW-0472">Membrane</keyword>
<comment type="cofactor">
    <cofactor evidence="18">
        <name>Co(2+)</name>
        <dbReference type="ChEBI" id="CHEBI:48828"/>
    </cofactor>
    <cofactor evidence="18">
        <name>Zn(2+)</name>
        <dbReference type="ChEBI" id="CHEBI:29105"/>
    </cofactor>
    <text evidence="18">Binds 1 divalent metal cation per subunit. Can use either Co(2+) or Zn(2+).</text>
</comment>
<dbReference type="CDD" id="cd08195">
    <property type="entry name" value="DHQS"/>
    <property type="match status" value="1"/>
</dbReference>
<keyword evidence="13 18" id="KW-0862">Zinc</keyword>
<evidence type="ECO:0000259" key="20">
    <source>
        <dbReference type="Pfam" id="PF01761"/>
    </source>
</evidence>
<dbReference type="InterPro" id="IPR056179">
    <property type="entry name" value="DHQS_C"/>
</dbReference>
<dbReference type="NCBIfam" id="TIGR01357">
    <property type="entry name" value="aroB"/>
    <property type="match status" value="1"/>
</dbReference>
<keyword evidence="10 18" id="KW-0028">Amino-acid biosynthesis</keyword>
<dbReference type="Gene3D" id="1.20.1090.10">
    <property type="entry name" value="Dehydroquinate synthase-like - alpha domain"/>
    <property type="match status" value="1"/>
</dbReference>
<evidence type="ECO:0000256" key="4">
    <source>
        <dbReference type="ARBA" id="ARBA00004496"/>
    </source>
</evidence>
<evidence type="ECO:0000256" key="17">
    <source>
        <dbReference type="ARBA" id="ARBA00023285"/>
    </source>
</evidence>
<comment type="cofactor">
    <cofactor evidence="3">
        <name>Zn(2+)</name>
        <dbReference type="ChEBI" id="CHEBI:29105"/>
    </cofactor>
</comment>
<evidence type="ECO:0000313" key="25">
    <source>
        <dbReference type="Proteomes" id="UP001058072"/>
    </source>
</evidence>
<dbReference type="PANTHER" id="PTHR43622">
    <property type="entry name" value="3-DEHYDROQUINATE SYNTHASE"/>
    <property type="match status" value="1"/>
</dbReference>
<keyword evidence="15 18" id="KW-0057">Aromatic amino acid biosynthesis</keyword>
<comment type="similarity">
    <text evidence="6 18">Belongs to the sugar phosphate cyclases superfamily. Dehydroquinate synthase family.</text>
</comment>
<keyword evidence="9 18" id="KW-0963">Cytoplasm</keyword>
<feature type="binding site" evidence="18">
    <location>
        <position position="240"/>
    </location>
    <ligand>
        <name>Zn(2+)</name>
        <dbReference type="ChEBI" id="CHEBI:29105"/>
    </ligand>
</feature>
<proteinExistence type="inferred from homology"/>
<evidence type="ECO:0000256" key="16">
    <source>
        <dbReference type="ARBA" id="ARBA00023239"/>
    </source>
</evidence>
<keyword evidence="24" id="KW-1185">Reference proteome</keyword>
<dbReference type="RefSeq" id="WP_055243127.1">
    <property type="nucleotide sequence ID" value="NZ_CP071249.1"/>
</dbReference>
<dbReference type="GO" id="GO:0003856">
    <property type="term" value="F:3-dehydroquinate synthase activity"/>
    <property type="evidence" value="ECO:0007669"/>
    <property type="project" value="UniProtKB-UniRule"/>
</dbReference>
<comment type="function">
    <text evidence="18">Catalyzes the conversion of 3-deoxy-D-arabino-heptulosonate 7-phosphate (DAHP) to dehydroquinate (DHQ).</text>
</comment>
<dbReference type="GO" id="GO:0009423">
    <property type="term" value="P:chorismate biosynthetic process"/>
    <property type="evidence" value="ECO:0007669"/>
    <property type="project" value="UniProtKB-UniRule"/>
</dbReference>
<feature type="domain" description="3-dehydroquinate synthase N-terminal" evidence="20">
    <location>
        <begin position="62"/>
        <end position="173"/>
    </location>
</feature>
<evidence type="ECO:0000256" key="13">
    <source>
        <dbReference type="ARBA" id="ARBA00022833"/>
    </source>
</evidence>
<evidence type="ECO:0000256" key="14">
    <source>
        <dbReference type="ARBA" id="ARBA00023027"/>
    </source>
</evidence>
<evidence type="ECO:0000256" key="11">
    <source>
        <dbReference type="ARBA" id="ARBA00022723"/>
    </source>
</evidence>
<evidence type="ECO:0000313" key="23">
    <source>
        <dbReference type="EMBL" id="UUF08663.1"/>
    </source>
</evidence>
<keyword evidence="14 18" id="KW-0520">NAD</keyword>
<evidence type="ECO:0000259" key="21">
    <source>
        <dbReference type="Pfam" id="PF24621"/>
    </source>
</evidence>
<accession>A0A9Q9CRX9</accession>
<comment type="caution">
    <text evidence="18">Lacks conserved residue(s) required for the propagation of feature annotation.</text>
</comment>
<keyword evidence="17 18" id="KW-0170">Cobalt</keyword>
<dbReference type="EMBL" id="CP071250">
    <property type="protein sequence ID" value="UUF08663.1"/>
    <property type="molecule type" value="Genomic_DNA"/>
</dbReference>
<dbReference type="EC" id="4.2.3.4" evidence="7 18"/>
<reference evidence="23 24" key="1">
    <citation type="submission" date="2021-03" db="EMBL/GenBank/DDBJ databases">
        <title>Comparative Genomics and Metabolomics in the genus Turicibacter.</title>
        <authorList>
            <person name="Maki J."/>
            <person name="Looft T."/>
        </authorList>
    </citation>
    <scope>NUCLEOTIDE SEQUENCE</scope>
    <source>
        <strain evidence="23">ISU324</strain>
        <strain evidence="22 24">MMM721</strain>
    </source>
</reference>
<evidence type="ECO:0000256" key="9">
    <source>
        <dbReference type="ARBA" id="ARBA00022490"/>
    </source>
</evidence>
<dbReference type="GO" id="GO:0046872">
    <property type="term" value="F:metal ion binding"/>
    <property type="evidence" value="ECO:0007669"/>
    <property type="project" value="UniProtKB-KW"/>
</dbReference>
<evidence type="ECO:0000256" key="1">
    <source>
        <dbReference type="ARBA" id="ARBA00001393"/>
    </source>
</evidence>
<dbReference type="InterPro" id="IPR030960">
    <property type="entry name" value="DHQS/DOIS_N"/>
</dbReference>
<protein>
    <recommendedName>
        <fullName evidence="8 18">3-dehydroquinate synthase</fullName>
        <shortName evidence="18">DHQS</shortName>
        <ecNumber evidence="7 18">4.2.3.4</ecNumber>
    </recommendedName>
</protein>
<evidence type="ECO:0000256" key="7">
    <source>
        <dbReference type="ARBA" id="ARBA00013031"/>
    </source>
</evidence>
<keyword evidence="12 18" id="KW-0547">Nucleotide-binding</keyword>
<feature type="binding site" evidence="18">
    <location>
        <position position="255"/>
    </location>
    <ligand>
        <name>Zn(2+)</name>
        <dbReference type="ChEBI" id="CHEBI:29105"/>
    </ligand>
</feature>
<evidence type="ECO:0000256" key="12">
    <source>
        <dbReference type="ARBA" id="ARBA00022741"/>
    </source>
</evidence>
<dbReference type="PIRSF" id="PIRSF001455">
    <property type="entry name" value="DHQ_synth"/>
    <property type="match status" value="1"/>
</dbReference>
<evidence type="ECO:0000256" key="6">
    <source>
        <dbReference type="ARBA" id="ARBA00005412"/>
    </source>
</evidence>
<dbReference type="Gene3D" id="3.40.50.1970">
    <property type="match status" value="1"/>
</dbReference>
<comment type="pathway">
    <text evidence="5 18">Metabolic intermediate biosynthesis; chorismate biosynthesis; chorismate from D-erythrose 4-phosphate and phosphoenolpyruvate: step 2/7.</text>
</comment>
<dbReference type="Proteomes" id="UP001058016">
    <property type="component" value="Chromosome"/>
</dbReference>
<dbReference type="HAMAP" id="MF_00110">
    <property type="entry name" value="DHQ_synthase"/>
    <property type="match status" value="1"/>
</dbReference>
<comment type="catalytic activity">
    <reaction evidence="1 18">
        <text>7-phospho-2-dehydro-3-deoxy-D-arabino-heptonate = 3-dehydroquinate + phosphate</text>
        <dbReference type="Rhea" id="RHEA:21968"/>
        <dbReference type="ChEBI" id="CHEBI:32364"/>
        <dbReference type="ChEBI" id="CHEBI:43474"/>
        <dbReference type="ChEBI" id="CHEBI:58394"/>
        <dbReference type="EC" id="4.2.3.4"/>
    </reaction>
</comment>
<feature type="transmembrane region" description="Helical" evidence="19">
    <location>
        <begin position="92"/>
        <end position="114"/>
    </location>
</feature>
<dbReference type="Pfam" id="PF01761">
    <property type="entry name" value="DHQ_synthase"/>
    <property type="match status" value="1"/>
</dbReference>
<evidence type="ECO:0000313" key="24">
    <source>
        <dbReference type="Proteomes" id="UP001058016"/>
    </source>
</evidence>
<evidence type="ECO:0000256" key="10">
    <source>
        <dbReference type="ARBA" id="ARBA00022605"/>
    </source>
</evidence>
<dbReference type="EMBL" id="CP071249">
    <property type="protein sequence ID" value="UUF05889.1"/>
    <property type="molecule type" value="Genomic_DNA"/>
</dbReference>
<dbReference type="InterPro" id="IPR030963">
    <property type="entry name" value="DHQ_synth_fam"/>
</dbReference>
<keyword evidence="16 18" id="KW-0456">Lyase</keyword>